<feature type="region of interest" description="Disordered" evidence="1">
    <location>
        <begin position="589"/>
        <end position="610"/>
    </location>
</feature>
<name>A0A6H0XM62_9PEZI</name>
<evidence type="ECO:0000256" key="1">
    <source>
        <dbReference type="SAM" id="MobiDB-lite"/>
    </source>
</evidence>
<protein>
    <recommendedName>
        <fullName evidence="2">Heterokaryon incompatibility domain-containing protein</fullName>
    </recommendedName>
</protein>
<dbReference type="InterPro" id="IPR010730">
    <property type="entry name" value="HET"/>
</dbReference>
<feature type="compositionally biased region" description="Polar residues" evidence="1">
    <location>
        <begin position="360"/>
        <end position="386"/>
    </location>
</feature>
<feature type="compositionally biased region" description="Basic and acidic residues" evidence="1">
    <location>
        <begin position="246"/>
        <end position="261"/>
    </location>
</feature>
<feature type="compositionally biased region" description="Low complexity" evidence="1">
    <location>
        <begin position="278"/>
        <end position="289"/>
    </location>
</feature>
<feature type="compositionally biased region" description="Acidic residues" evidence="1">
    <location>
        <begin position="226"/>
        <end position="237"/>
    </location>
</feature>
<dbReference type="Pfam" id="PF06985">
    <property type="entry name" value="HET"/>
    <property type="match status" value="1"/>
</dbReference>
<feature type="region of interest" description="Disordered" evidence="1">
    <location>
        <begin position="331"/>
        <end position="408"/>
    </location>
</feature>
<dbReference type="PANTHER" id="PTHR24148:SF64">
    <property type="entry name" value="HETEROKARYON INCOMPATIBILITY DOMAIN-CONTAINING PROTEIN"/>
    <property type="match status" value="1"/>
</dbReference>
<evidence type="ECO:0000313" key="4">
    <source>
        <dbReference type="Proteomes" id="UP000503462"/>
    </source>
</evidence>
<feature type="compositionally biased region" description="Polar residues" evidence="1">
    <location>
        <begin position="595"/>
        <end position="605"/>
    </location>
</feature>
<proteinExistence type="predicted"/>
<evidence type="ECO:0000259" key="2">
    <source>
        <dbReference type="Pfam" id="PF06985"/>
    </source>
</evidence>
<reference evidence="3 4" key="1">
    <citation type="journal article" date="2016" name="Sci. Rep.">
        <title>Peltaster fructicola genome reveals evolution from an invasive phytopathogen to an ectophytic parasite.</title>
        <authorList>
            <person name="Xu C."/>
            <person name="Chen H."/>
            <person name="Gleason M.L."/>
            <person name="Xu J.R."/>
            <person name="Liu H."/>
            <person name="Zhang R."/>
            <person name="Sun G."/>
        </authorList>
    </citation>
    <scope>NUCLEOTIDE SEQUENCE [LARGE SCALE GENOMIC DNA]</scope>
    <source>
        <strain evidence="3 4">LNHT1506</strain>
    </source>
</reference>
<keyword evidence="4" id="KW-1185">Reference proteome</keyword>
<dbReference type="Proteomes" id="UP000503462">
    <property type="component" value="Chromosome 1"/>
</dbReference>
<accession>A0A6H0XM62</accession>
<dbReference type="OrthoDB" id="2157530at2759"/>
<dbReference type="PANTHER" id="PTHR24148">
    <property type="entry name" value="ANKYRIN REPEAT DOMAIN-CONTAINING PROTEIN 39 HOMOLOG-RELATED"/>
    <property type="match status" value="1"/>
</dbReference>
<sequence>MSERSHVGVIDIKLSKGHEQATSYLVRSGTLYLYKGHAIVLHHRIGGDPEGPHFWTNKTDGVRRLAWTVDVSIYRHGKFSGHDRPIYHISDESLYKRFQSDCRTVDFVGEFVIDSIKVKGNAFSKEPTVDCNVKVWQSQDGVGSITLPVNTHRNIVQLELLCAWLDVRKDSRHAEQTHLTFKVQRGKKSSLSHERSESFATTHTFRQKFKLPFGLRRSKTGHDVVVQDEEEREEPSEVSDGPPQKLMEKLTEITITFKEDTGSSSLRTRPGRASTLDVSPRSVPVSSPPTSNITAPHERGDIPPLAIPSPMIPAGSENANTISIVISRSPSSIVHTSPDRPSPGSPRQSSAGVIRHRDNSPSSVAAIQQLSSHSDLRGSNTSSPNQLAMEPAYRPPPSPLLTPEERDEQRKKFLYRQTDTAPIAKSARIRAESNKVFYTKPFQSKEEIRLLHILPGRDTELKLELETRLLSAAQDTYEALSYSWGPGNDMKEVILNEHEPIFGSDGQPKRFKVSLHLHQALVRLRLVDSPRTVWIDAICINQSDVTEMNHQVPKMGQIYRQAKRTIIWITEFKETVTLQTCVRTFPAEDDENKNSRTLCAQQDGSASEHGDMDTRLRRLLADFHDRLEQAKSGNAWYLRLWCVQEFHFSKKLPSVYLGQHAIGWSHFAMIFKRVAGDYGPMLLFDKLRDAQDQRTMHDLCATTGAFKVSDPRDRIYSLLNMTAPHPAKVEPDYAKSILEVLEEVTLYLILECNLDVLFDRRVDRSYGEGFGLDILPSYIPDLTQLQDLTLSTGPDKYKTGGDYPPEIELCGDDEDVQHARSDVIVPRVLKVKAMLFDRIEYVTTVDDIPAHETSPSGALIYNSFQRPGALVQSIVEALHLEFKEDMMLGEFDSTPKIGRLILEFILEESRNHLDELQRLTESAGKSLKALYKSQATEDLNYVAEEDTSDINRNMDDNDFIRRHWDRRTKYIDVENAGLIDITKVLDRTEALWASALESETVCNDLQAAVEFENLFCYARRTQNKYYFSGYDYHQPMHRDVLNAKSLKAIEVLETRFKKDDPIELHEYSDKARQRDFFRTRRGFVGLGPSTMRPKDVIVIPFGASRPFILRHIPDSEGYTLVGEAVMPGVMHGQWIAEHAKDAKYYKLK</sequence>
<dbReference type="Pfam" id="PF26639">
    <property type="entry name" value="Het-6_barrel"/>
    <property type="match status" value="1"/>
</dbReference>
<dbReference type="InterPro" id="IPR052895">
    <property type="entry name" value="HetReg/Transcr_Mod"/>
</dbReference>
<evidence type="ECO:0000313" key="3">
    <source>
        <dbReference type="EMBL" id="QIW95813.1"/>
    </source>
</evidence>
<feature type="region of interest" description="Disordered" evidence="1">
    <location>
        <begin position="222"/>
        <end position="302"/>
    </location>
</feature>
<dbReference type="EMBL" id="CP051139">
    <property type="protein sequence ID" value="QIW95813.1"/>
    <property type="molecule type" value="Genomic_DNA"/>
</dbReference>
<feature type="domain" description="Heterokaryon incompatibility" evidence="2">
    <location>
        <begin position="477"/>
        <end position="645"/>
    </location>
</feature>
<gene>
    <name evidence="3" type="ORF">AMS68_001331</name>
</gene>
<organism evidence="3 4">
    <name type="scientific">Peltaster fructicola</name>
    <dbReference type="NCBI Taxonomy" id="286661"/>
    <lineage>
        <taxon>Eukaryota</taxon>
        <taxon>Fungi</taxon>
        <taxon>Dikarya</taxon>
        <taxon>Ascomycota</taxon>
        <taxon>Pezizomycotina</taxon>
        <taxon>Dothideomycetes</taxon>
        <taxon>Dothideomycetes incertae sedis</taxon>
        <taxon>Peltaster</taxon>
    </lineage>
</organism>
<dbReference type="AlphaFoldDB" id="A0A6H0XM62"/>